<dbReference type="PANTHER" id="PTHR12110">
    <property type="entry name" value="HYDROXYPYRUVATE ISOMERASE"/>
    <property type="match status" value="1"/>
</dbReference>
<dbReference type="Gene3D" id="3.20.20.150">
    <property type="entry name" value="Divalent-metal-dependent TIM barrel enzymes"/>
    <property type="match status" value="1"/>
</dbReference>
<dbReference type="STRING" id="872970.SAMN04488134_107166"/>
<accession>A0A1H8PRU0</accession>
<evidence type="ECO:0000313" key="3">
    <source>
        <dbReference type="Proteomes" id="UP000199300"/>
    </source>
</evidence>
<evidence type="ECO:0000313" key="2">
    <source>
        <dbReference type="EMBL" id="SEO44732.1"/>
    </source>
</evidence>
<dbReference type="SUPFAM" id="SSF51658">
    <property type="entry name" value="Xylose isomerase-like"/>
    <property type="match status" value="1"/>
</dbReference>
<organism evidence="2 3">
    <name type="scientific">Amphibacillus marinus</name>
    <dbReference type="NCBI Taxonomy" id="872970"/>
    <lineage>
        <taxon>Bacteria</taxon>
        <taxon>Bacillati</taxon>
        <taxon>Bacillota</taxon>
        <taxon>Bacilli</taxon>
        <taxon>Bacillales</taxon>
        <taxon>Bacillaceae</taxon>
        <taxon>Amphibacillus</taxon>
    </lineage>
</organism>
<gene>
    <name evidence="2" type="ORF">SAMN04488134_107166</name>
</gene>
<dbReference type="InterPro" id="IPR050312">
    <property type="entry name" value="IolE/XylAMocC-like"/>
</dbReference>
<keyword evidence="3" id="KW-1185">Reference proteome</keyword>
<dbReference type="AlphaFoldDB" id="A0A1H8PRU0"/>
<reference evidence="2 3" key="1">
    <citation type="submission" date="2016-10" db="EMBL/GenBank/DDBJ databases">
        <authorList>
            <person name="de Groot N.N."/>
        </authorList>
    </citation>
    <scope>NUCLEOTIDE SEQUENCE [LARGE SCALE GENOMIC DNA]</scope>
    <source>
        <strain evidence="2 3">CGMCC 1.10434</strain>
    </source>
</reference>
<dbReference type="GO" id="GO:0016853">
    <property type="term" value="F:isomerase activity"/>
    <property type="evidence" value="ECO:0007669"/>
    <property type="project" value="UniProtKB-KW"/>
</dbReference>
<sequence length="249" mass="28257">MKFAFSSPTKTDEEQENLFQQFRSIGYEGLQLKPAQYAAYVNDPNAFLRKWGYLDGIASALIAAGRLDEQNQAALRSLFTFAQQVGVERIVFCHGVSRKGVTNEEIASYARILSVLGTEAREQFGIQLSLHHHYDQPVMHREDFDVFFDEVKADSVKLTVDTAHLYKSEVKDIAEVITSFKEVIDNFHLKDFGDGDWKVLGEGEIDFKPVFQAIKQIDYQGWVSADEESGGDLTKGMKDCFTYMNNRLV</sequence>
<feature type="domain" description="Xylose isomerase-like TIM barrel" evidence="1">
    <location>
        <begin position="20"/>
        <end position="229"/>
    </location>
</feature>
<dbReference type="RefSeq" id="WP_091498088.1">
    <property type="nucleotide sequence ID" value="NZ_FODJ01000007.1"/>
</dbReference>
<dbReference type="InterPro" id="IPR036237">
    <property type="entry name" value="Xyl_isomerase-like_sf"/>
</dbReference>
<dbReference type="EMBL" id="FODJ01000007">
    <property type="protein sequence ID" value="SEO44732.1"/>
    <property type="molecule type" value="Genomic_DNA"/>
</dbReference>
<protein>
    <submittedName>
        <fullName evidence="2">Sugar phosphate isomerase/epimerase</fullName>
    </submittedName>
</protein>
<evidence type="ECO:0000259" key="1">
    <source>
        <dbReference type="Pfam" id="PF01261"/>
    </source>
</evidence>
<dbReference type="InterPro" id="IPR013022">
    <property type="entry name" value="Xyl_isomerase-like_TIM-brl"/>
</dbReference>
<name>A0A1H8PRU0_9BACI</name>
<proteinExistence type="predicted"/>
<dbReference type="Pfam" id="PF01261">
    <property type="entry name" value="AP_endonuc_2"/>
    <property type="match status" value="1"/>
</dbReference>
<dbReference type="Proteomes" id="UP000199300">
    <property type="component" value="Unassembled WGS sequence"/>
</dbReference>
<dbReference type="PANTHER" id="PTHR12110:SF41">
    <property type="entry name" value="INOSOSE DEHYDRATASE"/>
    <property type="match status" value="1"/>
</dbReference>
<dbReference type="OrthoDB" id="9779184at2"/>
<keyword evidence="2" id="KW-0413">Isomerase</keyword>